<keyword evidence="4" id="KW-0238">DNA-binding</keyword>
<feature type="domain" description="Zn(2)-C6 fungal-type" evidence="8">
    <location>
        <begin position="73"/>
        <end position="104"/>
    </location>
</feature>
<dbReference type="SMART" id="SM00066">
    <property type="entry name" value="GAL4"/>
    <property type="match status" value="1"/>
</dbReference>
<dbReference type="InterPro" id="IPR036864">
    <property type="entry name" value="Zn2-C6_fun-type_DNA-bd_sf"/>
</dbReference>
<dbReference type="EMBL" id="CP000502">
    <property type="protein sequence ID" value="ABN68631.2"/>
    <property type="molecule type" value="Genomic_DNA"/>
</dbReference>
<proteinExistence type="predicted"/>
<dbReference type="HOGENOM" id="CLU_318556_0_0_1"/>
<evidence type="ECO:0000256" key="6">
    <source>
        <dbReference type="ARBA" id="ARBA00023242"/>
    </source>
</evidence>
<dbReference type="GO" id="GO:0008270">
    <property type="term" value="F:zinc ion binding"/>
    <property type="evidence" value="ECO:0007669"/>
    <property type="project" value="InterPro"/>
</dbReference>
<evidence type="ECO:0000256" key="5">
    <source>
        <dbReference type="ARBA" id="ARBA00023163"/>
    </source>
</evidence>
<dbReference type="OrthoDB" id="1747771at2759"/>
<reference evidence="9 10" key="1">
    <citation type="journal article" date="2007" name="Nat. Biotechnol.">
        <title>Genome sequence of the lignocellulose-bioconverting and xylose-fermenting yeast Pichia stipitis.</title>
        <authorList>
            <person name="Jeffries T.W."/>
            <person name="Grigoriev I.V."/>
            <person name="Grimwood J."/>
            <person name="Laplaza J.M."/>
            <person name="Aerts A."/>
            <person name="Salamov A."/>
            <person name="Schmutz J."/>
            <person name="Lindquist E."/>
            <person name="Dehal P."/>
            <person name="Shapiro H."/>
            <person name="Jin Y.S."/>
            <person name="Passoth V."/>
            <person name="Richardson P.M."/>
        </authorList>
    </citation>
    <scope>NUCLEOTIDE SEQUENCE [LARGE SCALE GENOMIC DNA]</scope>
    <source>
        <strain evidence="10">ATCC 58785 / CBS 6054 / NBRC 10063 / NRRL Y-11545</strain>
    </source>
</reference>
<evidence type="ECO:0000256" key="1">
    <source>
        <dbReference type="ARBA" id="ARBA00022723"/>
    </source>
</evidence>
<sequence>MKSEDSSKSPTSLTATATPSPTASVSSKGDGNGGAAHDFGSDSYHDNFERIGSGADKRRSSHNKPKRQRRSYSCGPCKLLKIKCDLQIPCSSCKKFKRVDKCILQPPQPPSEEELYKIKERKRRTSSKKTRLNDNFVQAFNLHKDSLPSLGSTIGAAKHWDGAPSKHTDSLRHPAQRPVIQSGTVDHSPYVSQSHMLQNNQKLGLHLQNPQNQLSNQDLTRDQTYPHNMFNGSSSSAVMLDVRYPVPPSSLIHQPNQAGHALEFQMPQSSQTIAQQYEEDESALIEMSMVDTKRMKRLLPDKFSIFEDMMELYLKSTNDQILDLINHNEMSKRIHMVYNRIVSIDDEGTHNISKSVQFSVQELRHMSFAYLILANGYLFENKGLSNFLFERNLYKPKKEILSDWVKISNFIKTKVLSYAKYTDLLFLMDWYFLIKNYYTYCNMIVENYLEYNNLLNHVVLNNQFVELMEDPEKDYSFFTKTNGATNEDGTSNQVTYPKSYEFILFAGYWMQLRLVEIEFTFFQYKGSLLSSNQLKNTIVPHKMLLQSLYGQSFMSIKRPLVRFSIQIWGLYYKRSRYSTSIRDVIRSYLELYAEVQALAINEIREFEANIKQNPNHPIGTWELNLLIKNSSALNLFIRWLSFIRIEANYFPSLRYTSYLTSMMNLFNQFDLMDSMVIKQTNGERDLISVLLEEYPYHYMKCFYQCLIYQALFLIVLEDFIKDDSQSKGMYKLNLEAIFVKVFGKFISTVHKFYNHSELSSKLHIVGFFACSMNLIMELTKYLQMSNKPQFGDFTDLIYDLKVTRISNEDWDILLNFYFGSRENFMRYIEKAWDLFAYMKIIDDNAGQEEMMITPKYTLNDELIEECSESLVGFEFDSGTVNEYMKCVVEPNTQE</sequence>
<keyword evidence="5" id="KW-0804">Transcription</keyword>
<dbReference type="eggNOG" id="ENOG502S81P">
    <property type="taxonomic scope" value="Eukaryota"/>
</dbReference>
<name>A3M006_PICST</name>
<dbReference type="STRING" id="322104.A3M006"/>
<dbReference type="InParanoid" id="A3M006"/>
<feature type="compositionally biased region" description="Basic and acidic residues" evidence="7">
    <location>
        <begin position="39"/>
        <end position="49"/>
    </location>
</feature>
<dbReference type="PANTHER" id="PTHR31944">
    <property type="entry name" value="HEME-RESPONSIVE ZINC FINGER TRANSCRIPTION FACTOR HAP1"/>
    <property type="match status" value="1"/>
</dbReference>
<dbReference type="CDD" id="cd00067">
    <property type="entry name" value="GAL4"/>
    <property type="match status" value="1"/>
</dbReference>
<evidence type="ECO:0000259" key="8">
    <source>
        <dbReference type="PROSITE" id="PS50048"/>
    </source>
</evidence>
<dbReference type="Pfam" id="PF00172">
    <property type="entry name" value="Zn_clus"/>
    <property type="match status" value="1"/>
</dbReference>
<dbReference type="GO" id="GO:0000978">
    <property type="term" value="F:RNA polymerase II cis-regulatory region sequence-specific DNA binding"/>
    <property type="evidence" value="ECO:0007669"/>
    <property type="project" value="TreeGrafter"/>
</dbReference>
<dbReference type="InterPro" id="IPR051430">
    <property type="entry name" value="Fungal_TF_Env_Response"/>
</dbReference>
<feature type="region of interest" description="Disordered" evidence="7">
    <location>
        <begin position="1"/>
        <end position="72"/>
    </location>
</feature>
<accession>A3M006</accession>
<dbReference type="AlphaFoldDB" id="A3M006"/>
<dbReference type="GeneID" id="4841065"/>
<protein>
    <recommendedName>
        <fullName evidence="8">Zn(2)-C6 fungal-type domain-containing protein</fullName>
    </recommendedName>
</protein>
<evidence type="ECO:0000256" key="3">
    <source>
        <dbReference type="ARBA" id="ARBA00023015"/>
    </source>
</evidence>
<gene>
    <name evidence="9" type="ORF">PICST_91238</name>
</gene>
<dbReference type="OMA" id="NRCLLQP"/>
<dbReference type="PROSITE" id="PS00463">
    <property type="entry name" value="ZN2_CY6_FUNGAL_1"/>
    <property type="match status" value="1"/>
</dbReference>
<dbReference type="SUPFAM" id="SSF57701">
    <property type="entry name" value="Zn2/Cys6 DNA-binding domain"/>
    <property type="match status" value="1"/>
</dbReference>
<dbReference type="Proteomes" id="UP000002258">
    <property type="component" value="Chromosome 8"/>
</dbReference>
<evidence type="ECO:0000256" key="4">
    <source>
        <dbReference type="ARBA" id="ARBA00023125"/>
    </source>
</evidence>
<dbReference type="GO" id="GO:0001228">
    <property type="term" value="F:DNA-binding transcription activator activity, RNA polymerase II-specific"/>
    <property type="evidence" value="ECO:0007669"/>
    <property type="project" value="TreeGrafter"/>
</dbReference>
<dbReference type="KEGG" id="pic:PICST_91238"/>
<dbReference type="RefSeq" id="XP_001386660.2">
    <property type="nucleotide sequence ID" value="XM_001386623.1"/>
</dbReference>
<evidence type="ECO:0000313" key="10">
    <source>
        <dbReference type="Proteomes" id="UP000002258"/>
    </source>
</evidence>
<evidence type="ECO:0000256" key="2">
    <source>
        <dbReference type="ARBA" id="ARBA00022833"/>
    </source>
</evidence>
<feature type="compositionally biased region" description="Low complexity" evidence="7">
    <location>
        <begin position="8"/>
        <end position="27"/>
    </location>
</feature>
<feature type="compositionally biased region" description="Basic residues" evidence="7">
    <location>
        <begin position="59"/>
        <end position="70"/>
    </location>
</feature>
<organism evidence="9 10">
    <name type="scientific">Scheffersomyces stipitis (strain ATCC 58785 / CBS 6054 / NBRC 10063 / NRRL Y-11545)</name>
    <name type="common">Yeast</name>
    <name type="synonym">Pichia stipitis</name>
    <dbReference type="NCBI Taxonomy" id="322104"/>
    <lineage>
        <taxon>Eukaryota</taxon>
        <taxon>Fungi</taxon>
        <taxon>Dikarya</taxon>
        <taxon>Ascomycota</taxon>
        <taxon>Saccharomycotina</taxon>
        <taxon>Pichiomycetes</taxon>
        <taxon>Debaryomycetaceae</taxon>
        <taxon>Scheffersomyces</taxon>
    </lineage>
</organism>
<dbReference type="GO" id="GO:0005634">
    <property type="term" value="C:nucleus"/>
    <property type="evidence" value="ECO:0007669"/>
    <property type="project" value="TreeGrafter"/>
</dbReference>
<evidence type="ECO:0000256" key="7">
    <source>
        <dbReference type="SAM" id="MobiDB-lite"/>
    </source>
</evidence>
<keyword evidence="6" id="KW-0539">Nucleus</keyword>
<evidence type="ECO:0000313" key="9">
    <source>
        <dbReference type="EMBL" id="ABN68631.2"/>
    </source>
</evidence>
<dbReference type="PANTHER" id="PTHR31944:SF131">
    <property type="entry name" value="HEME-RESPONSIVE ZINC FINGER TRANSCRIPTION FACTOR HAP1"/>
    <property type="match status" value="1"/>
</dbReference>
<dbReference type="PROSITE" id="PS50048">
    <property type="entry name" value="ZN2_CY6_FUNGAL_2"/>
    <property type="match status" value="1"/>
</dbReference>
<dbReference type="InterPro" id="IPR001138">
    <property type="entry name" value="Zn2Cys6_DnaBD"/>
</dbReference>
<keyword evidence="1" id="KW-0479">Metal-binding</keyword>
<keyword evidence="2" id="KW-0862">Zinc</keyword>
<keyword evidence="3" id="KW-0805">Transcription regulation</keyword>
<keyword evidence="10" id="KW-1185">Reference proteome</keyword>